<evidence type="ECO:0000313" key="2">
    <source>
        <dbReference type="EMBL" id="KAK5993350.1"/>
    </source>
</evidence>
<proteinExistence type="predicted"/>
<dbReference type="Proteomes" id="UP001338125">
    <property type="component" value="Unassembled WGS sequence"/>
</dbReference>
<comment type="caution">
    <text evidence="2">The sequence shown here is derived from an EMBL/GenBank/DDBJ whole genome shotgun (WGS) entry which is preliminary data.</text>
</comment>
<reference evidence="2 3" key="1">
    <citation type="submission" date="2024-01" db="EMBL/GenBank/DDBJ databases">
        <title>Complete genome of Cladobotryum mycophilum ATHUM6906.</title>
        <authorList>
            <person name="Christinaki A.C."/>
            <person name="Myridakis A.I."/>
            <person name="Kouvelis V.N."/>
        </authorList>
    </citation>
    <scope>NUCLEOTIDE SEQUENCE [LARGE SCALE GENOMIC DNA]</scope>
    <source>
        <strain evidence="2 3">ATHUM6906</strain>
    </source>
</reference>
<name>A0ABR0SNL4_9HYPO</name>
<dbReference type="EMBL" id="JAVFKD010000012">
    <property type="protein sequence ID" value="KAK5993350.1"/>
    <property type="molecule type" value="Genomic_DNA"/>
</dbReference>
<sequence>MNDRTRAATNGTSRSARTPGLASTTSRPNLFRSQLIRRPTASSSNSAETLRLDADGLSDSSEIVVRDQHGEIEIENPPTPIIDDEDELAAMEDQQVLEKEKQRLAEAVKDHQVSHSSVSNQPEDLIEAVRVSLRAKVSALAEDNWMFEPEEQTRG</sequence>
<organism evidence="2 3">
    <name type="scientific">Cladobotryum mycophilum</name>
    <dbReference type="NCBI Taxonomy" id="491253"/>
    <lineage>
        <taxon>Eukaryota</taxon>
        <taxon>Fungi</taxon>
        <taxon>Dikarya</taxon>
        <taxon>Ascomycota</taxon>
        <taxon>Pezizomycotina</taxon>
        <taxon>Sordariomycetes</taxon>
        <taxon>Hypocreomycetidae</taxon>
        <taxon>Hypocreales</taxon>
        <taxon>Hypocreaceae</taxon>
        <taxon>Cladobotryum</taxon>
    </lineage>
</organism>
<evidence type="ECO:0000256" key="1">
    <source>
        <dbReference type="SAM" id="MobiDB-lite"/>
    </source>
</evidence>
<gene>
    <name evidence="2" type="ORF">PT974_06780</name>
</gene>
<protein>
    <submittedName>
        <fullName evidence="2">Uncharacterized protein</fullName>
    </submittedName>
</protein>
<feature type="compositionally biased region" description="Polar residues" evidence="1">
    <location>
        <begin position="7"/>
        <end position="32"/>
    </location>
</feature>
<evidence type="ECO:0000313" key="3">
    <source>
        <dbReference type="Proteomes" id="UP001338125"/>
    </source>
</evidence>
<accession>A0ABR0SNL4</accession>
<feature type="region of interest" description="Disordered" evidence="1">
    <location>
        <begin position="1"/>
        <end position="60"/>
    </location>
</feature>
<keyword evidence="3" id="KW-1185">Reference proteome</keyword>